<evidence type="ECO:0000256" key="1">
    <source>
        <dbReference type="ARBA" id="ARBA00022729"/>
    </source>
</evidence>
<reference evidence="2" key="1">
    <citation type="submission" date="2022-08" db="UniProtKB">
        <authorList>
            <consortium name="EnsemblMetazoa"/>
        </authorList>
    </citation>
    <scope>IDENTIFICATION</scope>
    <source>
        <strain evidence="2">Dongola</strain>
    </source>
</reference>
<dbReference type="Gene3D" id="2.70.220.10">
    <property type="entry name" value="Ganglioside GM2 activator"/>
    <property type="match status" value="1"/>
</dbReference>
<evidence type="ECO:0000313" key="3">
    <source>
        <dbReference type="Proteomes" id="UP000075840"/>
    </source>
</evidence>
<keyword evidence="1" id="KW-0732">Signal</keyword>
<dbReference type="VEuPathDB" id="VectorBase:AARA21_012866"/>
<dbReference type="PANTHER" id="PTHR20898:SF1">
    <property type="entry name" value="MD-2-RELATED LIPID-RECOGNITION DOMAIN-CONTAINING PROTEIN"/>
    <property type="match status" value="1"/>
</dbReference>
<dbReference type="PANTHER" id="PTHR20898">
    <property type="entry name" value="DAEDALUS ON 3-RELATED-RELATED"/>
    <property type="match status" value="1"/>
</dbReference>
<protein>
    <submittedName>
        <fullName evidence="2">Uncharacterized protein</fullName>
    </submittedName>
</protein>
<dbReference type="AlphaFoldDB" id="A0A2C9GRK2"/>
<dbReference type="Proteomes" id="UP000075840">
    <property type="component" value="Unassembled WGS sequence"/>
</dbReference>
<proteinExistence type="predicted"/>
<dbReference type="Pfam" id="PF06477">
    <property type="entry name" value="DUF1091"/>
    <property type="match status" value="1"/>
</dbReference>
<dbReference type="EMBL" id="APCN01001435">
    <property type="status" value="NOT_ANNOTATED_CDS"/>
    <property type="molecule type" value="Genomic_DNA"/>
</dbReference>
<dbReference type="EnsemblMetazoa" id="AARA017196-RA">
    <property type="protein sequence ID" value="AARA017196-PA"/>
    <property type="gene ID" value="AARA017196"/>
</dbReference>
<dbReference type="InterPro" id="IPR010512">
    <property type="entry name" value="DUF1091"/>
</dbReference>
<evidence type="ECO:0000313" key="2">
    <source>
        <dbReference type="EnsemblMetazoa" id="AARA017196-PA"/>
    </source>
</evidence>
<dbReference type="VEuPathDB" id="VectorBase:AARA017196"/>
<name>A0A2C9GRK2_ANOAR</name>
<organism evidence="2 3">
    <name type="scientific">Anopheles arabiensis</name>
    <name type="common">Mosquito</name>
    <dbReference type="NCBI Taxonomy" id="7173"/>
    <lineage>
        <taxon>Eukaryota</taxon>
        <taxon>Metazoa</taxon>
        <taxon>Ecdysozoa</taxon>
        <taxon>Arthropoda</taxon>
        <taxon>Hexapoda</taxon>
        <taxon>Insecta</taxon>
        <taxon>Pterygota</taxon>
        <taxon>Neoptera</taxon>
        <taxon>Endopterygota</taxon>
        <taxon>Diptera</taxon>
        <taxon>Nematocera</taxon>
        <taxon>Culicoidea</taxon>
        <taxon>Culicidae</taxon>
        <taxon>Anophelinae</taxon>
        <taxon>Anopheles</taxon>
    </lineage>
</organism>
<keyword evidence="3" id="KW-1185">Reference proteome</keyword>
<sequence length="192" mass="21576">MSLFHRSLLYLLLVLNAASMIVALPGYKLIPFITRVQMTSNLKYLNITAQVKSSSNENLIDLDMDVIQPLANPRISIVLWLNLGAGAIQAPFYNQTINVCTIIRSPETHRLVQIVYREMKRHGNMPLGCPIAVDVYKFSNVTTGQMRLPAFFGRADFMLDINGLLGSANIRTFDSRWYGFINGIKCTSTSRC</sequence>
<dbReference type="InterPro" id="IPR036846">
    <property type="entry name" value="GM2-AP_sf"/>
</dbReference>
<accession>A0A2C9GRK2</accession>